<organism evidence="1 2">
    <name type="scientific">Rangifer tarandus platyrhynchus</name>
    <name type="common">Svalbard reindeer</name>
    <dbReference type="NCBI Taxonomy" id="3082113"/>
    <lineage>
        <taxon>Eukaryota</taxon>
        <taxon>Metazoa</taxon>
        <taxon>Chordata</taxon>
        <taxon>Craniata</taxon>
        <taxon>Vertebrata</taxon>
        <taxon>Euteleostomi</taxon>
        <taxon>Mammalia</taxon>
        <taxon>Eutheria</taxon>
        <taxon>Laurasiatheria</taxon>
        <taxon>Artiodactyla</taxon>
        <taxon>Ruminantia</taxon>
        <taxon>Pecora</taxon>
        <taxon>Cervidae</taxon>
        <taxon>Odocoileinae</taxon>
        <taxon>Rangifer</taxon>
    </lineage>
</organism>
<proteinExistence type="predicted"/>
<dbReference type="EMBL" id="OX596098">
    <property type="protein sequence ID" value="CAI9695455.1"/>
    <property type="molecule type" value="Genomic_DNA"/>
</dbReference>
<evidence type="ECO:0000313" key="2">
    <source>
        <dbReference type="Proteomes" id="UP001162501"/>
    </source>
</evidence>
<reference evidence="1" key="1">
    <citation type="submission" date="2023-05" db="EMBL/GenBank/DDBJ databases">
        <authorList>
            <consortium name="ELIXIR-Norway"/>
        </authorList>
    </citation>
    <scope>NUCLEOTIDE SEQUENCE</scope>
</reference>
<evidence type="ECO:0000313" key="1">
    <source>
        <dbReference type="EMBL" id="CAI9695455.1"/>
    </source>
</evidence>
<protein>
    <submittedName>
        <fullName evidence="1">Uncharacterized protein</fullName>
    </submittedName>
</protein>
<accession>A0ACB0E4B0</accession>
<sequence>MKPTAAEHATEGGTGSNPSTPDGAACSRAGVGLSARARARDKTFSSGRSPLRSGSGRAPGAPQRASKRLFGAAMKTREDWSCEKAGKVPFDKL</sequence>
<name>A0ACB0E4B0_RANTA</name>
<gene>
    <name evidence="1" type="ORF">MRATA1EN3_LOCUS6668</name>
</gene>
<dbReference type="Proteomes" id="UP001162501">
    <property type="component" value="Chromosome 14"/>
</dbReference>